<keyword evidence="1" id="KW-1133">Transmembrane helix</keyword>
<dbReference type="Proteomes" id="UP000030147">
    <property type="component" value="Unassembled WGS sequence"/>
</dbReference>
<evidence type="ECO:0000256" key="1">
    <source>
        <dbReference type="SAM" id="Phobius"/>
    </source>
</evidence>
<dbReference type="eggNOG" id="COG4940">
    <property type="taxonomic scope" value="Bacteria"/>
</dbReference>
<sequence length="144" mass="16276">MQKPINKNGFTFIEALFALILSLLIISSLPFVVKQIASFHPYATLDDMEANQLFQFIQDEIHKTISFTKTSKGIELLQSDGKRITIEQYGSIVRRQVNGQGHETLIHDISAFNSTSSNEHTVMISVITLKGESYEKTFSLIPKR</sequence>
<reference evidence="2 3" key="1">
    <citation type="journal article" date="2015" name="Stand. Genomic Sci.">
        <title>High quality draft genome sequence of the moderately halophilic bacterium Pontibacillus yanchengensis Y32(T) and comparison among Pontibacillus genomes.</title>
        <authorList>
            <person name="Huang J."/>
            <person name="Qiao Z.X."/>
            <person name="Tang J.W."/>
            <person name="Wang G."/>
        </authorList>
    </citation>
    <scope>NUCLEOTIDE SEQUENCE [LARGE SCALE GENOMIC DNA]</scope>
    <source>
        <strain evidence="2 3">Y32</strain>
    </source>
</reference>
<feature type="transmembrane region" description="Helical" evidence="1">
    <location>
        <begin position="12"/>
        <end position="33"/>
    </location>
</feature>
<dbReference type="RefSeq" id="WP_036818727.1">
    <property type="nucleotide sequence ID" value="NZ_AVBF01000020.1"/>
</dbReference>
<dbReference type="AlphaFoldDB" id="A0A0A2TBQ6"/>
<keyword evidence="3" id="KW-1185">Reference proteome</keyword>
<gene>
    <name evidence="2" type="ORF">N782_08575</name>
</gene>
<proteinExistence type="predicted"/>
<keyword evidence="1" id="KW-0812">Transmembrane</keyword>
<dbReference type="EMBL" id="AVBF01000020">
    <property type="protein sequence ID" value="KGP72984.1"/>
    <property type="molecule type" value="Genomic_DNA"/>
</dbReference>
<name>A0A0A2TBQ6_9BACI</name>
<accession>A0A0A2TBQ6</accession>
<dbReference type="NCBIfam" id="NF041002">
    <property type="entry name" value="pilin_ComGF"/>
    <property type="match status" value="1"/>
</dbReference>
<dbReference type="OrthoDB" id="2361316at2"/>
<dbReference type="STRING" id="1385514.N782_08575"/>
<dbReference type="InterPro" id="IPR016977">
    <property type="entry name" value="ComGF"/>
</dbReference>
<protein>
    <recommendedName>
        <fullName evidence="4">Competence protein ComGF</fullName>
    </recommendedName>
</protein>
<evidence type="ECO:0008006" key="4">
    <source>
        <dbReference type="Google" id="ProtNLM"/>
    </source>
</evidence>
<organism evidence="2 3">
    <name type="scientific">Pontibacillus yanchengensis Y32</name>
    <dbReference type="NCBI Taxonomy" id="1385514"/>
    <lineage>
        <taxon>Bacteria</taxon>
        <taxon>Bacillati</taxon>
        <taxon>Bacillota</taxon>
        <taxon>Bacilli</taxon>
        <taxon>Bacillales</taxon>
        <taxon>Bacillaceae</taxon>
        <taxon>Pontibacillus</taxon>
    </lineage>
</organism>
<dbReference type="Pfam" id="PF15980">
    <property type="entry name" value="ComGF"/>
    <property type="match status" value="1"/>
</dbReference>
<comment type="caution">
    <text evidence="2">The sequence shown here is derived from an EMBL/GenBank/DDBJ whole genome shotgun (WGS) entry which is preliminary data.</text>
</comment>
<keyword evidence="1" id="KW-0472">Membrane</keyword>
<evidence type="ECO:0000313" key="2">
    <source>
        <dbReference type="EMBL" id="KGP72984.1"/>
    </source>
</evidence>
<evidence type="ECO:0000313" key="3">
    <source>
        <dbReference type="Proteomes" id="UP000030147"/>
    </source>
</evidence>